<dbReference type="OrthoDB" id="5106929at2759"/>
<gene>
    <name evidence="1" type="ORF">FZEAL_7908</name>
</gene>
<reference evidence="1" key="2">
    <citation type="submission" date="2020-05" db="EMBL/GenBank/DDBJ databases">
        <authorList>
            <person name="Kim H.-S."/>
            <person name="Proctor R.H."/>
            <person name="Brown D.W."/>
        </authorList>
    </citation>
    <scope>NUCLEOTIDE SEQUENCE</scope>
    <source>
        <strain evidence="1">NRRL 22465</strain>
    </source>
</reference>
<evidence type="ECO:0000313" key="2">
    <source>
        <dbReference type="Proteomes" id="UP000635477"/>
    </source>
</evidence>
<accession>A0A8H4UF29</accession>
<dbReference type="Proteomes" id="UP000635477">
    <property type="component" value="Unassembled WGS sequence"/>
</dbReference>
<proteinExistence type="predicted"/>
<evidence type="ECO:0000313" key="1">
    <source>
        <dbReference type="EMBL" id="KAF4975277.1"/>
    </source>
</evidence>
<protein>
    <submittedName>
        <fullName evidence="1">Uncharacterized protein</fullName>
    </submittedName>
</protein>
<dbReference type="EMBL" id="JABEYC010000657">
    <property type="protein sequence ID" value="KAF4975277.1"/>
    <property type="molecule type" value="Genomic_DNA"/>
</dbReference>
<organism evidence="1 2">
    <name type="scientific">Fusarium zealandicum</name>
    <dbReference type="NCBI Taxonomy" id="1053134"/>
    <lineage>
        <taxon>Eukaryota</taxon>
        <taxon>Fungi</taxon>
        <taxon>Dikarya</taxon>
        <taxon>Ascomycota</taxon>
        <taxon>Pezizomycotina</taxon>
        <taxon>Sordariomycetes</taxon>
        <taxon>Hypocreomycetidae</taxon>
        <taxon>Hypocreales</taxon>
        <taxon>Nectriaceae</taxon>
        <taxon>Fusarium</taxon>
        <taxon>Fusarium staphyleae species complex</taxon>
    </lineage>
</organism>
<comment type="caution">
    <text evidence="1">The sequence shown here is derived from an EMBL/GenBank/DDBJ whole genome shotgun (WGS) entry which is preliminary data.</text>
</comment>
<sequence>MLSTFPVISCDRVLKKYLGKLVPTDPSSFLSGARLGQPVVAGPWQLPASTEDISIEVAPPPPNLDGLRALLEKFLIPYGSGNLPAGTATMEGLLFAEKDASTRGHLAIDDSAWPSSFNDDTTTATEISSSSLFYSYAEKVSPSSPSSPLSPAASSCSTPVPRRRERFLRQLLGWLCLLYHPDC</sequence>
<name>A0A8H4UF29_9HYPO</name>
<dbReference type="AlphaFoldDB" id="A0A8H4UF29"/>
<reference evidence="1" key="1">
    <citation type="journal article" date="2020" name="BMC Genomics">
        <title>Correction to: Identification and distribution of gene clusters required for synthesis of sphingolipid metabolism inhibitors in diverse species of the filamentous fungus Fusarium.</title>
        <authorList>
            <person name="Kim H.S."/>
            <person name="Lohmar J.M."/>
            <person name="Busman M."/>
            <person name="Brown D.W."/>
            <person name="Naumann T.A."/>
            <person name="Divon H.H."/>
            <person name="Lysoe E."/>
            <person name="Uhlig S."/>
            <person name="Proctor R.H."/>
        </authorList>
    </citation>
    <scope>NUCLEOTIDE SEQUENCE</scope>
    <source>
        <strain evidence="1">NRRL 22465</strain>
    </source>
</reference>
<keyword evidence="2" id="KW-1185">Reference proteome</keyword>